<evidence type="ECO:0000256" key="2">
    <source>
        <dbReference type="SAM" id="Coils"/>
    </source>
</evidence>
<reference evidence="6 7" key="1">
    <citation type="submission" date="2016-02" db="EMBL/GenBank/DDBJ databases">
        <title>Genome analysis of coral dinoflagellate symbionts highlights evolutionary adaptations to a symbiotic lifestyle.</title>
        <authorList>
            <person name="Aranda M."/>
            <person name="Li Y."/>
            <person name="Liew Y.J."/>
            <person name="Baumgarten S."/>
            <person name="Simakov O."/>
            <person name="Wilson M."/>
            <person name="Piel J."/>
            <person name="Ashoor H."/>
            <person name="Bougouffa S."/>
            <person name="Bajic V.B."/>
            <person name="Ryu T."/>
            <person name="Ravasi T."/>
            <person name="Bayer T."/>
            <person name="Micklem G."/>
            <person name="Kim H."/>
            <person name="Bhak J."/>
            <person name="Lajeunesse T.C."/>
            <person name="Voolstra C.R."/>
        </authorList>
    </citation>
    <scope>NUCLEOTIDE SEQUENCE [LARGE SCALE GENOMIC DNA]</scope>
    <source>
        <strain evidence="6 7">CCMP2467</strain>
    </source>
</reference>
<dbReference type="Gene3D" id="2.170.270.10">
    <property type="entry name" value="SET domain"/>
    <property type="match status" value="1"/>
</dbReference>
<feature type="coiled-coil region" evidence="2">
    <location>
        <begin position="295"/>
        <end position="329"/>
    </location>
</feature>
<dbReference type="PANTHER" id="PTHR47643">
    <property type="entry name" value="TPR DOMAIN PROTEIN (AFU_ORTHOLOGUE AFUA_5G12710)"/>
    <property type="match status" value="1"/>
</dbReference>
<keyword evidence="7" id="KW-1185">Reference proteome</keyword>
<accession>A0A1Q9DNT3</accession>
<evidence type="ECO:0000256" key="1">
    <source>
        <dbReference type="PROSITE-ProRule" id="PRU00023"/>
    </source>
</evidence>
<feature type="domain" description="EF-hand" evidence="4">
    <location>
        <begin position="548"/>
        <end position="583"/>
    </location>
</feature>
<dbReference type="EMBL" id="LSRX01000453">
    <property type="protein sequence ID" value="OLP96836.1"/>
    <property type="molecule type" value="Genomic_DNA"/>
</dbReference>
<dbReference type="InterPro" id="IPR002110">
    <property type="entry name" value="Ankyrin_rpt"/>
</dbReference>
<organism evidence="6 7">
    <name type="scientific">Symbiodinium microadriaticum</name>
    <name type="common">Dinoflagellate</name>
    <name type="synonym">Zooxanthella microadriatica</name>
    <dbReference type="NCBI Taxonomy" id="2951"/>
    <lineage>
        <taxon>Eukaryota</taxon>
        <taxon>Sar</taxon>
        <taxon>Alveolata</taxon>
        <taxon>Dinophyceae</taxon>
        <taxon>Suessiales</taxon>
        <taxon>Symbiodiniaceae</taxon>
        <taxon>Symbiodinium</taxon>
    </lineage>
</organism>
<dbReference type="PROSITE" id="PS50222">
    <property type="entry name" value="EF_HAND_2"/>
    <property type="match status" value="1"/>
</dbReference>
<dbReference type="PANTHER" id="PTHR47643:SF2">
    <property type="entry name" value="TPR DOMAIN PROTEIN (AFU_ORTHOLOGUE AFUA_5G12710)"/>
    <property type="match status" value="1"/>
</dbReference>
<protein>
    <submittedName>
        <fullName evidence="6">N-lysine methyltransferase SMYD2-B</fullName>
    </submittedName>
</protein>
<dbReference type="OrthoDB" id="1028014at2759"/>
<feature type="region of interest" description="Disordered" evidence="3">
    <location>
        <begin position="1057"/>
        <end position="1088"/>
    </location>
</feature>
<dbReference type="CDD" id="cd20071">
    <property type="entry name" value="SET_SMYD"/>
    <property type="match status" value="1"/>
</dbReference>
<comment type="caution">
    <text evidence="6">The sequence shown here is derived from an EMBL/GenBank/DDBJ whole genome shotgun (WGS) entry which is preliminary data.</text>
</comment>
<dbReference type="GO" id="GO:0008168">
    <property type="term" value="F:methyltransferase activity"/>
    <property type="evidence" value="ECO:0007669"/>
    <property type="project" value="UniProtKB-KW"/>
</dbReference>
<dbReference type="InterPro" id="IPR001214">
    <property type="entry name" value="SET_dom"/>
</dbReference>
<evidence type="ECO:0000256" key="3">
    <source>
        <dbReference type="SAM" id="MobiDB-lite"/>
    </source>
</evidence>
<proteinExistence type="predicted"/>
<evidence type="ECO:0000259" key="4">
    <source>
        <dbReference type="PROSITE" id="PS50222"/>
    </source>
</evidence>
<evidence type="ECO:0000313" key="6">
    <source>
        <dbReference type="EMBL" id="OLP96836.1"/>
    </source>
</evidence>
<dbReference type="SMART" id="SM00248">
    <property type="entry name" value="ANK"/>
    <property type="match status" value="2"/>
</dbReference>
<dbReference type="InterPro" id="IPR036770">
    <property type="entry name" value="Ankyrin_rpt-contain_sf"/>
</dbReference>
<keyword evidence="6" id="KW-0489">Methyltransferase</keyword>
<evidence type="ECO:0000259" key="5">
    <source>
        <dbReference type="PROSITE" id="PS50280"/>
    </source>
</evidence>
<dbReference type="PROSITE" id="PS50280">
    <property type="entry name" value="SET"/>
    <property type="match status" value="1"/>
</dbReference>
<feature type="coiled-coil region" evidence="2">
    <location>
        <begin position="216"/>
        <end position="253"/>
    </location>
</feature>
<dbReference type="PROSITE" id="PS50088">
    <property type="entry name" value="ANK_REPEAT"/>
    <property type="match status" value="1"/>
</dbReference>
<keyword evidence="6" id="KW-0808">Transferase</keyword>
<keyword evidence="1" id="KW-0040">ANK repeat</keyword>
<dbReference type="Gene3D" id="1.25.40.20">
    <property type="entry name" value="Ankyrin repeat-containing domain"/>
    <property type="match status" value="1"/>
</dbReference>
<keyword evidence="2" id="KW-0175">Coiled coil</keyword>
<feature type="repeat" description="ANK" evidence="1">
    <location>
        <begin position="59"/>
        <end position="91"/>
    </location>
</feature>
<dbReference type="AlphaFoldDB" id="A0A1Q9DNT3"/>
<dbReference type="Pfam" id="PF12796">
    <property type="entry name" value="Ank_2"/>
    <property type="match status" value="1"/>
</dbReference>
<evidence type="ECO:0000313" key="7">
    <source>
        <dbReference type="Proteomes" id="UP000186817"/>
    </source>
</evidence>
<feature type="compositionally biased region" description="Basic and acidic residues" evidence="3">
    <location>
        <begin position="1076"/>
        <end position="1088"/>
    </location>
</feature>
<dbReference type="Gene3D" id="1.10.238.10">
    <property type="entry name" value="EF-hand"/>
    <property type="match status" value="1"/>
</dbReference>
<feature type="domain" description="SET" evidence="5">
    <location>
        <begin position="633"/>
        <end position="838"/>
    </location>
</feature>
<gene>
    <name evidence="6" type="primary">smyd2-b</name>
    <name evidence="6" type="ORF">AK812_SmicGene20861</name>
</gene>
<dbReference type="GO" id="GO:0032259">
    <property type="term" value="P:methylation"/>
    <property type="evidence" value="ECO:0007669"/>
    <property type="project" value="UniProtKB-KW"/>
</dbReference>
<name>A0A1Q9DNT3_SYMMI</name>
<dbReference type="Pfam" id="PF00856">
    <property type="entry name" value="SET"/>
    <property type="match status" value="1"/>
</dbReference>
<dbReference type="InterPro" id="IPR053209">
    <property type="entry name" value="Gramillin-biosynth_MTr"/>
</dbReference>
<feature type="compositionally biased region" description="Basic and acidic residues" evidence="3">
    <location>
        <begin position="1057"/>
        <end position="1068"/>
    </location>
</feature>
<dbReference type="InterPro" id="IPR046341">
    <property type="entry name" value="SET_dom_sf"/>
</dbReference>
<dbReference type="Proteomes" id="UP000186817">
    <property type="component" value="Unassembled WGS sequence"/>
</dbReference>
<dbReference type="SUPFAM" id="SSF82199">
    <property type="entry name" value="SET domain"/>
    <property type="match status" value="1"/>
</dbReference>
<feature type="coiled-coil region" evidence="2">
    <location>
        <begin position="358"/>
        <end position="418"/>
    </location>
</feature>
<dbReference type="GO" id="GO:0005509">
    <property type="term" value="F:calcium ion binding"/>
    <property type="evidence" value="ECO:0007669"/>
    <property type="project" value="InterPro"/>
</dbReference>
<dbReference type="SUPFAM" id="SSF48403">
    <property type="entry name" value="Ankyrin repeat"/>
    <property type="match status" value="1"/>
</dbReference>
<sequence>MITSSTKLGLLTLRKGIPKQCGGFNMHYKQAVVSRGDLVATAAMVLLDRGCAADVQDTAGRTALHLAVCSKEPQLCKLLLAKSPELAARKDLQGRSPLAYAVLHPAQPVAEQCTRLLLAGLADVNAEDIFGFDALHYARKAGAEGAAALLKAVQTAAETETVPQRLQQGHTQDDIPYWKMLLDQRDEGALPKFSATQEYHPERSAREEVAHSQHAHAHAERLRQELTEQNELLEAAKLEVKEGQLREKELRTELVVQQNATTGADQEAYGEGFPNSLGHRVLRAGRQLAQKSEEFRTAEAAARSLAGRNAELEAELQASKDLLAEIQVEELELHRKLDRELQNRGEEESWRFLAEEDRRSAAAVREMLEQRLEDAEKSAASLRLREIDSLSKLEGDLAQHHEAELAQMRQEFETAKEEAGTSWNSIATVRAEAKRNVEAEAEICRHELQSARLAQEKQRQLEQQLHQGRQLSSLLEQEASRLKEEVCVRDEQWQALFRHYPTVGHAFFSSAATADGGGKKTIHWAVLNMKHPKSTTSLSLGREALLSSHREEMKEIFDLLDADGSGSIDPKALRMKPQARSALQDERVGALFSAIASAPQKREQPLPDVDWAGFYDRKSGSSGRSRRSSTFVGPMEARQLPGRGIGLVTSREVRAGELLLLEDAWATSATKGAASNVAIAELAEACVKKLGSAGEAERALFWCLHGTNQVGAVGEEGWQSPNLRLKIFEQYLHRLGQSGNEAGREDGPSLPAWPRQLQSAVSAIVASNSRRSEAWNSLTLLLDETQALGGLWFVASLFNHSCCANVTLSYSLWEDGITLVARAAVDLAQGEELVDTYVYPLETVDERRNRLQRTYGFLCMCKRCSVEAPLAAEAGKVADLLEAELQTFSSLRGRRAKPSEVGEVVRKIRQVLDRVFATAKQLPPSSQPLWRAQFVWGLHGLAMAAQDAGFFQEAVDAFQTCIELAALIAPSSEYELKYHMMLVQCMARRTLSSPPSALRNDTPTSMKEALRRAEEAHNRHYGGGGRHFLSRMQRRLEDFYAALRHCGKRRRVFFRSAPDKDVEKRDSESQGMRQKTTRDDKKLPQMAL</sequence>
<dbReference type="InterPro" id="IPR002048">
    <property type="entry name" value="EF_hand_dom"/>
</dbReference>